<dbReference type="Proteomes" id="UP001498238">
    <property type="component" value="Unassembled WGS sequence"/>
</dbReference>
<reference evidence="2 3" key="1">
    <citation type="submission" date="2024-01" db="EMBL/GenBank/DDBJ databases">
        <title>Characterization of antibiotic resistant novel bacterial strains and their environmental applications.</title>
        <authorList>
            <person name="Manzoor S."/>
            <person name="Abbas S."/>
            <person name="Arshad M."/>
            <person name="Ahmed I."/>
        </authorList>
    </citation>
    <scope>NUCLEOTIDE SEQUENCE [LARGE SCALE GENOMIC DNA]</scope>
    <source>
        <strain evidence="2 3">NCCP-602</strain>
    </source>
</reference>
<organism evidence="2 3">
    <name type="scientific">Brevibacterium metallidurans</name>
    <dbReference type="NCBI Taxonomy" id="1482676"/>
    <lineage>
        <taxon>Bacteria</taxon>
        <taxon>Bacillati</taxon>
        <taxon>Actinomycetota</taxon>
        <taxon>Actinomycetes</taxon>
        <taxon>Micrococcales</taxon>
        <taxon>Brevibacteriaceae</taxon>
        <taxon>Brevibacterium</taxon>
    </lineage>
</organism>
<feature type="region of interest" description="Disordered" evidence="1">
    <location>
        <begin position="1"/>
        <end position="65"/>
    </location>
</feature>
<gene>
    <name evidence="2" type="ORF">NCCP602_00520</name>
</gene>
<evidence type="ECO:0000313" key="2">
    <source>
        <dbReference type="EMBL" id="GAA0034091.1"/>
    </source>
</evidence>
<feature type="compositionally biased region" description="Basic and acidic residues" evidence="1">
    <location>
        <begin position="43"/>
        <end position="60"/>
    </location>
</feature>
<sequence length="80" mass="8092">MRSDIGSACVSPFGGGDPLDDPSEQSSPGAEVVGGRPGRQPRRGVDAAVRERPNPVRTDKGGGGFEGALAGAVHITSLHN</sequence>
<proteinExistence type="predicted"/>
<comment type="caution">
    <text evidence="2">The sequence shown here is derived from an EMBL/GenBank/DDBJ whole genome shotgun (WGS) entry which is preliminary data.</text>
</comment>
<evidence type="ECO:0000313" key="3">
    <source>
        <dbReference type="Proteomes" id="UP001498238"/>
    </source>
</evidence>
<dbReference type="EMBL" id="BAAAAF010000001">
    <property type="protein sequence ID" value="GAA0034091.1"/>
    <property type="molecule type" value="Genomic_DNA"/>
</dbReference>
<evidence type="ECO:0000256" key="1">
    <source>
        <dbReference type="SAM" id="MobiDB-lite"/>
    </source>
</evidence>
<protein>
    <submittedName>
        <fullName evidence="2">Uncharacterized protein</fullName>
    </submittedName>
</protein>
<keyword evidence="3" id="KW-1185">Reference proteome</keyword>
<name>A0ABN0SID3_9MICO</name>
<accession>A0ABN0SID3</accession>